<keyword evidence="5" id="KW-0456">Lyase</keyword>
<accession>A0A1G9YD70</accession>
<keyword evidence="2" id="KW-0479">Metal-binding</keyword>
<sequence length="576" mass="62266">MSARKKTLGELRSQRWFGATDLRSFGHRSRMLQMGYERADFSDKPVVGIINTWSDINPCHQHFKARVEHVKRGVWQAGGFPIELPALSLSENFVKPTTMLYRNLLAMEVEELLRQHPVDGAVLMGGCDKTTPGTVMGGISMNLPMIFLPAGPMMRGHFGGTILGSGSDVWKYWAEKEAGNITTQEWNDMEAGIARSAGTCMTMGTASTMTSITEALGLTLPGAASIPAADADHPRMAGACGRRIVEMIWEDLKPSDILDRRSVDNALVVHNALAGSTNAMIHLVAMAGRAGIPVKLTEFDEFAQKVPVIANLRPSGQWLMEDFHIAGGIRALMARLSPLLHLDARAVSGGTIGDGLAGIRVYNDDVIRPLDQPIVAMGGTAILYGNLAPDGCVIKPPAAEPRLLQHTGPALVFDDYDSMSAAVNDLDLDVTPDHVMILRNAGPIGGPGMPEWGMLPIPKVLLRQGVRDMVRISDARMSGTSYGACILHVSPESAAGGPLAAVRNGDLITVDVPGRRIHLHLDDAEIAERVKAFRPPDRAYPRGYNRLFAQHVRQAHEGCDFDFLEGAGGIPEPEIH</sequence>
<gene>
    <name evidence="8" type="ORF">SAMN05216360_105269</name>
</gene>
<dbReference type="PANTHER" id="PTHR43183:SF2">
    <property type="entry name" value="DIHYDROXY-ACID DEHYDRATASE"/>
    <property type="match status" value="1"/>
</dbReference>
<dbReference type="NCBIfam" id="NF009559">
    <property type="entry name" value="PRK13016.1"/>
    <property type="match status" value="1"/>
</dbReference>
<dbReference type="InterPro" id="IPR020558">
    <property type="entry name" value="DiOHA_6PGluconate_deHydtase_CS"/>
</dbReference>
<dbReference type="InterPro" id="IPR037237">
    <property type="entry name" value="IlvD/EDD_N"/>
</dbReference>
<comment type="similarity">
    <text evidence="1">Belongs to the IlvD/Edd family.</text>
</comment>
<evidence type="ECO:0000313" key="9">
    <source>
        <dbReference type="Proteomes" id="UP000198704"/>
    </source>
</evidence>
<dbReference type="EMBL" id="FNHS01000005">
    <property type="protein sequence ID" value="SDN06980.1"/>
    <property type="molecule type" value="Genomic_DNA"/>
</dbReference>
<dbReference type="Proteomes" id="UP000198704">
    <property type="component" value="Unassembled WGS sequence"/>
</dbReference>
<reference evidence="9" key="1">
    <citation type="submission" date="2016-10" db="EMBL/GenBank/DDBJ databases">
        <authorList>
            <person name="Varghese N."/>
            <person name="Submissions S."/>
        </authorList>
    </citation>
    <scope>NUCLEOTIDE SEQUENCE [LARGE SCALE GENOMIC DNA]</scope>
    <source>
        <strain evidence="9">BL47</strain>
    </source>
</reference>
<name>A0A1G9YD70_9HYPH</name>
<evidence type="ECO:0000256" key="4">
    <source>
        <dbReference type="ARBA" id="ARBA00023014"/>
    </source>
</evidence>
<dbReference type="SUPFAM" id="SSF143975">
    <property type="entry name" value="IlvD/EDD N-terminal domain-like"/>
    <property type="match status" value="1"/>
</dbReference>
<dbReference type="Pfam" id="PF00920">
    <property type="entry name" value="ILVD_EDD_N"/>
    <property type="match status" value="1"/>
</dbReference>
<dbReference type="PROSITE" id="PS00886">
    <property type="entry name" value="ILVD_EDD_1"/>
    <property type="match status" value="1"/>
</dbReference>
<dbReference type="Gene3D" id="3.50.30.80">
    <property type="entry name" value="IlvD/EDD C-terminal domain-like"/>
    <property type="match status" value="1"/>
</dbReference>
<dbReference type="AlphaFoldDB" id="A0A1G9YD70"/>
<keyword evidence="3" id="KW-0408">Iron</keyword>
<evidence type="ECO:0000313" key="8">
    <source>
        <dbReference type="EMBL" id="SDN06980.1"/>
    </source>
</evidence>
<evidence type="ECO:0000256" key="5">
    <source>
        <dbReference type="ARBA" id="ARBA00023239"/>
    </source>
</evidence>
<dbReference type="NCBIfam" id="NF004784">
    <property type="entry name" value="PRK06131.1"/>
    <property type="match status" value="1"/>
</dbReference>
<dbReference type="FunFam" id="3.50.30.80:FF:000001">
    <property type="entry name" value="Dihydroxy-acid dehydratase"/>
    <property type="match status" value="1"/>
</dbReference>
<dbReference type="PANTHER" id="PTHR43183">
    <property type="entry name" value="HYPOTHETICAL DIHYDROXYACID DEHYDRATASE (EUROFUNG)-RELATED"/>
    <property type="match status" value="1"/>
</dbReference>
<evidence type="ECO:0000256" key="1">
    <source>
        <dbReference type="ARBA" id="ARBA00006486"/>
    </source>
</evidence>
<organism evidence="8 9">
    <name type="scientific">Methylobacterium phyllostachyos</name>
    <dbReference type="NCBI Taxonomy" id="582672"/>
    <lineage>
        <taxon>Bacteria</taxon>
        <taxon>Pseudomonadati</taxon>
        <taxon>Pseudomonadota</taxon>
        <taxon>Alphaproteobacteria</taxon>
        <taxon>Hyphomicrobiales</taxon>
        <taxon>Methylobacteriaceae</taxon>
        <taxon>Methylobacterium</taxon>
    </lineage>
</organism>
<dbReference type="InterPro" id="IPR000581">
    <property type="entry name" value="ILV_EDD_N"/>
</dbReference>
<protein>
    <submittedName>
        <fullName evidence="8">Dihydroxy-acid dehydratase</fullName>
    </submittedName>
</protein>
<dbReference type="NCBIfam" id="NF009560">
    <property type="entry name" value="PRK13017.1"/>
    <property type="match status" value="1"/>
</dbReference>
<dbReference type="OrthoDB" id="7793094at2"/>
<dbReference type="GO" id="GO:0046872">
    <property type="term" value="F:metal ion binding"/>
    <property type="evidence" value="ECO:0007669"/>
    <property type="project" value="UniProtKB-KW"/>
</dbReference>
<dbReference type="STRING" id="582672.SAMN05216360_105269"/>
<dbReference type="RefSeq" id="WP_091715529.1">
    <property type="nucleotide sequence ID" value="NZ_FNHS01000005.1"/>
</dbReference>
<dbReference type="InterPro" id="IPR042096">
    <property type="entry name" value="Dihydro-acid_dehy_C"/>
</dbReference>
<dbReference type="InterPro" id="IPR056740">
    <property type="entry name" value="ILV_EDD_C"/>
</dbReference>
<evidence type="ECO:0000256" key="2">
    <source>
        <dbReference type="ARBA" id="ARBA00022723"/>
    </source>
</evidence>
<dbReference type="GO" id="GO:0051536">
    <property type="term" value="F:iron-sulfur cluster binding"/>
    <property type="evidence" value="ECO:0007669"/>
    <property type="project" value="UniProtKB-KW"/>
</dbReference>
<proteinExistence type="inferred from homology"/>
<feature type="domain" description="Dihydroxy-acid/6-phosphogluconate dehydratase N-terminal" evidence="6">
    <location>
        <begin position="44"/>
        <end position="354"/>
    </location>
</feature>
<keyword evidence="9" id="KW-1185">Reference proteome</keyword>
<evidence type="ECO:0000259" key="6">
    <source>
        <dbReference type="Pfam" id="PF00920"/>
    </source>
</evidence>
<dbReference type="InterPro" id="IPR052352">
    <property type="entry name" value="Sugar_Degrad_Dehydratases"/>
</dbReference>
<feature type="domain" description="Dihydroxy-acid/6-phosphogluconate dehydratase C-terminal" evidence="7">
    <location>
        <begin position="365"/>
        <end position="559"/>
    </location>
</feature>
<evidence type="ECO:0000259" key="7">
    <source>
        <dbReference type="Pfam" id="PF24877"/>
    </source>
</evidence>
<evidence type="ECO:0000256" key="3">
    <source>
        <dbReference type="ARBA" id="ARBA00023004"/>
    </source>
</evidence>
<keyword evidence="4" id="KW-0411">Iron-sulfur</keyword>
<dbReference type="GO" id="GO:0016836">
    <property type="term" value="F:hydro-lyase activity"/>
    <property type="evidence" value="ECO:0007669"/>
    <property type="project" value="UniProtKB-ARBA"/>
</dbReference>
<dbReference type="Pfam" id="PF24877">
    <property type="entry name" value="ILV_EDD_C"/>
    <property type="match status" value="1"/>
</dbReference>
<dbReference type="SUPFAM" id="SSF52016">
    <property type="entry name" value="LeuD/IlvD-like"/>
    <property type="match status" value="1"/>
</dbReference>